<protein>
    <recommendedName>
        <fullName evidence="3">Mating locus protein</fullName>
    </recommendedName>
</protein>
<dbReference type="Proteomes" id="UP001610335">
    <property type="component" value="Unassembled WGS sequence"/>
</dbReference>
<evidence type="ECO:0000313" key="2">
    <source>
        <dbReference type="Proteomes" id="UP001610335"/>
    </source>
</evidence>
<evidence type="ECO:0008006" key="3">
    <source>
        <dbReference type="Google" id="ProtNLM"/>
    </source>
</evidence>
<accession>A0ABR4HFX6</accession>
<evidence type="ECO:0000313" key="1">
    <source>
        <dbReference type="EMBL" id="KAL2814388.1"/>
    </source>
</evidence>
<gene>
    <name evidence="1" type="ORF">BDW59DRAFT_167175</name>
</gene>
<organism evidence="1 2">
    <name type="scientific">Aspergillus cavernicola</name>
    <dbReference type="NCBI Taxonomy" id="176166"/>
    <lineage>
        <taxon>Eukaryota</taxon>
        <taxon>Fungi</taxon>
        <taxon>Dikarya</taxon>
        <taxon>Ascomycota</taxon>
        <taxon>Pezizomycotina</taxon>
        <taxon>Eurotiomycetes</taxon>
        <taxon>Eurotiomycetidae</taxon>
        <taxon>Eurotiales</taxon>
        <taxon>Aspergillaceae</taxon>
        <taxon>Aspergillus</taxon>
        <taxon>Aspergillus subgen. Nidulantes</taxon>
    </lineage>
</organism>
<name>A0ABR4HFX6_9EURO</name>
<keyword evidence="2" id="KW-1185">Reference proteome</keyword>
<comment type="caution">
    <text evidence="1">The sequence shown here is derived from an EMBL/GenBank/DDBJ whole genome shotgun (WGS) entry which is preliminary data.</text>
</comment>
<proteinExistence type="predicted"/>
<sequence length="256" mass="28927">MDCFSRTIFMFLDATIGNAGLPLELREQAAYISASFASHNNSYRLMAQVSALFNGSNVLHSSHRVGGINGDVLLPVRRHGPILQAIVNDHRVAPTAADFEGRPIELVSILDPAIQTTLEGAKVFKLHQALVVMEKTANEDLARYTRQYGYHHIFRAGLNQYYMTKAVAEKVNFLRQDPRGDAFRVQSQKICYEAMERHPNLNDAEKGIVLQITNCVPEDAHRFWNWLARNRASYRAMKACISLLDRLQCKWPLNAA</sequence>
<dbReference type="EMBL" id="JBFXLS010000126">
    <property type="protein sequence ID" value="KAL2814388.1"/>
    <property type="molecule type" value="Genomic_DNA"/>
</dbReference>
<reference evidence="1 2" key="1">
    <citation type="submission" date="2024-07" db="EMBL/GenBank/DDBJ databases">
        <title>Section-level genome sequencing and comparative genomics of Aspergillus sections Usti and Cavernicolus.</title>
        <authorList>
            <consortium name="Lawrence Berkeley National Laboratory"/>
            <person name="Nybo J.L."/>
            <person name="Vesth T.C."/>
            <person name="Theobald S."/>
            <person name="Frisvad J.C."/>
            <person name="Larsen T.O."/>
            <person name="Kjaerboelling I."/>
            <person name="Rothschild-Mancinelli K."/>
            <person name="Lyhne E.K."/>
            <person name="Kogle M.E."/>
            <person name="Barry K."/>
            <person name="Clum A."/>
            <person name="Na H."/>
            <person name="Ledsgaard L."/>
            <person name="Lin J."/>
            <person name="Lipzen A."/>
            <person name="Kuo A."/>
            <person name="Riley R."/>
            <person name="Mondo S."/>
            <person name="LaButti K."/>
            <person name="Haridas S."/>
            <person name="Pangalinan J."/>
            <person name="Salamov A.A."/>
            <person name="Simmons B.A."/>
            <person name="Magnuson J.K."/>
            <person name="Chen J."/>
            <person name="Drula E."/>
            <person name="Henrissat B."/>
            <person name="Wiebenga A."/>
            <person name="Lubbers R.J."/>
            <person name="Gomes A.C."/>
            <person name="Makela M.R."/>
            <person name="Stajich J."/>
            <person name="Grigoriev I.V."/>
            <person name="Mortensen U.H."/>
            <person name="De vries R.P."/>
            <person name="Baker S.E."/>
            <person name="Andersen M.R."/>
        </authorList>
    </citation>
    <scope>NUCLEOTIDE SEQUENCE [LARGE SCALE GENOMIC DNA]</scope>
    <source>
        <strain evidence="1 2">CBS 600.67</strain>
    </source>
</reference>